<name>A0ABY8H4H5_9MICC</name>
<dbReference type="RefSeq" id="WP_278156745.1">
    <property type="nucleotide sequence ID" value="NZ_CP121252.1"/>
</dbReference>
<evidence type="ECO:0000313" key="1">
    <source>
        <dbReference type="EMBL" id="WFP15749.1"/>
    </source>
</evidence>
<sequence>MGRPTELATRLVAHDERTRRAMCRPLVAQAKAILSASSGSTVAAWLRHVRDDYPGGTDQFVDAWAGRLSQEHWDAATTVLLGAKNPAQAAKVWPVPEDHTFTEWVYPALFPGDLAIFVEQWSADFAVSPKNWDRNRGRAVMYEWIESGLVEARRHDGAVLMIIGGWADAPGKPLLRWLLARPRVTNEVFARLFDVRGVKGASLMQADQTAGDDPIRTVVVPGLMKRGVWTRDFVVRGTQSALESDLPAYQRRWFVQLADDLGI</sequence>
<gene>
    <name evidence="1" type="ORF">P8192_10115</name>
</gene>
<protein>
    <submittedName>
        <fullName evidence="1">Uncharacterized protein</fullName>
    </submittedName>
</protein>
<dbReference type="EMBL" id="CP121252">
    <property type="protein sequence ID" value="WFP15749.1"/>
    <property type="molecule type" value="Genomic_DNA"/>
</dbReference>
<proteinExistence type="predicted"/>
<accession>A0ABY8H4H5</accession>
<dbReference type="Proteomes" id="UP001219037">
    <property type="component" value="Chromosome"/>
</dbReference>
<keyword evidence="2" id="KW-1185">Reference proteome</keyword>
<evidence type="ECO:0000313" key="2">
    <source>
        <dbReference type="Proteomes" id="UP001219037"/>
    </source>
</evidence>
<organism evidence="1 2">
    <name type="scientific">Citricoccus muralis</name>
    <dbReference type="NCBI Taxonomy" id="169134"/>
    <lineage>
        <taxon>Bacteria</taxon>
        <taxon>Bacillati</taxon>
        <taxon>Actinomycetota</taxon>
        <taxon>Actinomycetes</taxon>
        <taxon>Micrococcales</taxon>
        <taxon>Micrococcaceae</taxon>
        <taxon>Citricoccus</taxon>
    </lineage>
</organism>
<reference evidence="1 2" key="1">
    <citation type="submission" date="2023-04" db="EMBL/GenBank/DDBJ databases">
        <title>Funneling lignin-derived compounds into biodiesel using alkali-halophilic Citricoccus sp. P2.</title>
        <authorList>
            <person name="Luo C.-B."/>
        </authorList>
    </citation>
    <scope>NUCLEOTIDE SEQUENCE [LARGE SCALE GENOMIC DNA]</scope>
    <source>
        <strain evidence="1 2">P2</strain>
    </source>
</reference>